<feature type="coiled-coil region" evidence="1">
    <location>
        <begin position="607"/>
        <end position="696"/>
    </location>
</feature>
<dbReference type="Gene3D" id="1.10.287.1490">
    <property type="match status" value="1"/>
</dbReference>
<keyword evidence="1" id="KW-0175">Coiled coil</keyword>
<proteinExistence type="predicted"/>
<gene>
    <name evidence="2" type="ORF">ACFSR5_09265</name>
</gene>
<sequence length="1012" mass="118331">MLPIYLSIEGLYSYQKKQEIDFTDLTEAGLFGIFGKVGSGKSTIIEAISFALYGDTERLNKQEKRTYNMLNLKSDAATIVFEFLNFEGRKFRCIAQWRRRKKFEETTSLERYAYEWKEGDWHPLESSDGSEMTHLTYPNFRRTIIIPQGQFKEFLELRGKDRSDMMKDIFHLNRFDLGPKVSVLQRKNNNELEQLKGALSGYESVSTDILESKQTELQSAQKALELVKRENESLENEVKKLTESKRIHGELQSKKAEVQTLLADQPRMLQLEQELHTYEQTNLAFRDILNNTHLLNKEKEKLTFKIEQLSAKKQDTLGRLEEQEREWELIAVDYRQLEVFKAQLEDYKQLLIIAQNKEHQALLKKRIADGKPHLAAVQKEEKALQAKLQSEESRLETLKNEKIDTNILLAMEAWYQNDDHIAESIAELDKQLAQWRVERQEIASEFEKDGVTLETWESTIHETEQRWQDELTTLQQQETQWNVQAKLAEFADNLENGQPCPLCGALEHPFPMTAHGAQTKTQDFSNKQQEISRQLRTLRERYQRFTHLSLRWKDKTAQLEQQEINLQQWHNRRDTHRAQFCWPSFSATDKTAFLTYKDENRVAEGQIKVVESTIKEVRTQISLAQNKIDKYKNSLSEFEQNLAVAEGVIRQSEAQLRVLQRRDFEKHTETTLSTKKQTIEQKIKHLEDSFTRLSESIQLLKTAFASVNAERVAAKEQFQQLYQQLSVKQAEISALLKEFGYSDIIQVQQILQKNMDIERSRKTLHDFHLALQIELAQIADLEQRVANDPYDEESYQEKRRLFSLKREELELQMRLTGALEKECMRLQVEFAKKEKLLDLYEKLNLRKSNLTTLENLFRGSGFVNYISSIHLQRLCEIANVRFHRLTKNSLSLAINENNEFEVVDFLHNGFRRSVKTLSGGQSFQASLCLALALAENIQSLNKADKNFFFIDEGFGTQDPESMNIVFETLQYLHRENRIVGVISHVEELKERIPRSITVINHLEYGSQIQSNF</sequence>
<dbReference type="PANTHER" id="PTHR32114">
    <property type="entry name" value="ABC TRANSPORTER ABCH.3"/>
    <property type="match status" value="1"/>
</dbReference>
<evidence type="ECO:0000313" key="3">
    <source>
        <dbReference type="Proteomes" id="UP001597545"/>
    </source>
</evidence>
<comment type="caution">
    <text evidence="2">The sequence shown here is derived from an EMBL/GenBank/DDBJ whole genome shotgun (WGS) entry which is preliminary data.</text>
</comment>
<dbReference type="PANTHER" id="PTHR32114:SF2">
    <property type="entry name" value="ABC TRANSPORTER ABCH.3"/>
    <property type="match status" value="1"/>
</dbReference>
<dbReference type="Proteomes" id="UP001597545">
    <property type="component" value="Unassembled WGS sequence"/>
</dbReference>
<evidence type="ECO:0000256" key="1">
    <source>
        <dbReference type="SAM" id="Coils"/>
    </source>
</evidence>
<dbReference type="Pfam" id="PF13558">
    <property type="entry name" value="SbcC_Walker_B"/>
    <property type="match status" value="1"/>
</dbReference>
<dbReference type="SUPFAM" id="SSF52540">
    <property type="entry name" value="P-loop containing nucleoside triphosphate hydrolases"/>
    <property type="match status" value="1"/>
</dbReference>
<dbReference type="EMBL" id="JBHULR010000003">
    <property type="protein sequence ID" value="MFD2547832.1"/>
    <property type="molecule type" value="Genomic_DNA"/>
</dbReference>
<keyword evidence="3" id="KW-1185">Reference proteome</keyword>
<reference evidence="3" key="1">
    <citation type="journal article" date="2019" name="Int. J. Syst. Evol. Microbiol.">
        <title>The Global Catalogue of Microorganisms (GCM) 10K type strain sequencing project: providing services to taxonomists for standard genome sequencing and annotation.</title>
        <authorList>
            <consortium name="The Broad Institute Genomics Platform"/>
            <consortium name="The Broad Institute Genome Sequencing Center for Infectious Disease"/>
            <person name="Wu L."/>
            <person name="Ma J."/>
        </authorList>
    </citation>
    <scope>NUCLEOTIDE SEQUENCE [LARGE SCALE GENOMIC DNA]</scope>
    <source>
        <strain evidence="3">KCTC 42662</strain>
    </source>
</reference>
<accession>A0ABW5KFN6</accession>
<dbReference type="RefSeq" id="WP_380902965.1">
    <property type="nucleotide sequence ID" value="NZ_JBHUEG010000007.1"/>
</dbReference>
<evidence type="ECO:0000313" key="2">
    <source>
        <dbReference type="EMBL" id="MFD2547832.1"/>
    </source>
</evidence>
<name>A0ABW5KFN6_9SPHI</name>
<dbReference type="InterPro" id="IPR027417">
    <property type="entry name" value="P-loop_NTPase"/>
</dbReference>
<organism evidence="2 3">
    <name type="scientific">Sphingobacterium suaedae</name>
    <dbReference type="NCBI Taxonomy" id="1686402"/>
    <lineage>
        <taxon>Bacteria</taxon>
        <taxon>Pseudomonadati</taxon>
        <taxon>Bacteroidota</taxon>
        <taxon>Sphingobacteriia</taxon>
        <taxon>Sphingobacteriales</taxon>
        <taxon>Sphingobacteriaceae</taxon>
        <taxon>Sphingobacterium</taxon>
    </lineage>
</organism>
<dbReference type="Gene3D" id="3.40.50.300">
    <property type="entry name" value="P-loop containing nucleotide triphosphate hydrolases"/>
    <property type="match status" value="2"/>
</dbReference>
<feature type="coiled-coil region" evidence="1">
    <location>
        <begin position="306"/>
        <end position="401"/>
    </location>
</feature>
<feature type="coiled-coil region" evidence="1">
    <location>
        <begin position="210"/>
        <end position="244"/>
    </location>
</feature>
<protein>
    <submittedName>
        <fullName evidence="2">SbcC/MukB-like Walker B domain-containing protein</fullName>
    </submittedName>
</protein>